<dbReference type="EMBL" id="OV170226">
    <property type="protein sequence ID" value="CAH0726840.1"/>
    <property type="molecule type" value="Genomic_DNA"/>
</dbReference>
<proteinExistence type="predicted"/>
<evidence type="ECO:0000313" key="3">
    <source>
        <dbReference type="Proteomes" id="UP000838878"/>
    </source>
</evidence>
<feature type="chain" id="PRO_5035431323" evidence="1">
    <location>
        <begin position="17"/>
        <end position="119"/>
    </location>
</feature>
<sequence length="119" mass="12927">MKAFVCIVLFAAVALAAPEGKRDKRGYLHGGFSSGYDFGHSSFDHSSLDFGLSHGAIVEPVYHAPAAKIISVNKVVEVPRVVEVKKIISVPKVVSVPKIVKVSKIVEEPHFGHFSSGWW</sequence>
<keyword evidence="1" id="KW-0732">Signal</keyword>
<organism evidence="2 3">
    <name type="scientific">Brenthis ino</name>
    <name type="common">lesser marbled fritillary</name>
    <dbReference type="NCBI Taxonomy" id="405034"/>
    <lineage>
        <taxon>Eukaryota</taxon>
        <taxon>Metazoa</taxon>
        <taxon>Ecdysozoa</taxon>
        <taxon>Arthropoda</taxon>
        <taxon>Hexapoda</taxon>
        <taxon>Insecta</taxon>
        <taxon>Pterygota</taxon>
        <taxon>Neoptera</taxon>
        <taxon>Endopterygota</taxon>
        <taxon>Lepidoptera</taxon>
        <taxon>Glossata</taxon>
        <taxon>Ditrysia</taxon>
        <taxon>Papilionoidea</taxon>
        <taxon>Nymphalidae</taxon>
        <taxon>Heliconiinae</taxon>
        <taxon>Argynnini</taxon>
        <taxon>Brenthis</taxon>
    </lineage>
</organism>
<name>A0A8J9YHH9_9NEOP</name>
<gene>
    <name evidence="2" type="ORF">BINO364_LOCUS12258</name>
</gene>
<dbReference type="OrthoDB" id="6928576at2759"/>
<reference evidence="2" key="1">
    <citation type="submission" date="2021-12" db="EMBL/GenBank/DDBJ databases">
        <authorList>
            <person name="Martin H S."/>
        </authorList>
    </citation>
    <scope>NUCLEOTIDE SEQUENCE</scope>
</reference>
<feature type="signal peptide" evidence="1">
    <location>
        <begin position="1"/>
        <end position="16"/>
    </location>
</feature>
<feature type="non-terminal residue" evidence="2">
    <location>
        <position position="119"/>
    </location>
</feature>
<accession>A0A8J9YHH9</accession>
<dbReference type="AlphaFoldDB" id="A0A8J9YHH9"/>
<evidence type="ECO:0000313" key="2">
    <source>
        <dbReference type="EMBL" id="CAH0726840.1"/>
    </source>
</evidence>
<protein>
    <submittedName>
        <fullName evidence="2">Uncharacterized protein</fullName>
    </submittedName>
</protein>
<keyword evidence="3" id="KW-1185">Reference proteome</keyword>
<dbReference type="Proteomes" id="UP000838878">
    <property type="component" value="Chromosome 6"/>
</dbReference>
<evidence type="ECO:0000256" key="1">
    <source>
        <dbReference type="SAM" id="SignalP"/>
    </source>
</evidence>